<dbReference type="Gramene" id="KQL12791">
    <property type="protein sequence ID" value="KQL12791"/>
    <property type="gene ID" value="SETIT_025597mg"/>
</dbReference>
<dbReference type="InParanoid" id="K3ZG95"/>
<proteinExistence type="predicted"/>
<organism evidence="1 2">
    <name type="scientific">Setaria italica</name>
    <name type="common">Foxtail millet</name>
    <name type="synonym">Panicum italicum</name>
    <dbReference type="NCBI Taxonomy" id="4555"/>
    <lineage>
        <taxon>Eukaryota</taxon>
        <taxon>Viridiplantae</taxon>
        <taxon>Streptophyta</taxon>
        <taxon>Embryophyta</taxon>
        <taxon>Tracheophyta</taxon>
        <taxon>Spermatophyta</taxon>
        <taxon>Magnoliopsida</taxon>
        <taxon>Liliopsida</taxon>
        <taxon>Poales</taxon>
        <taxon>Poaceae</taxon>
        <taxon>PACMAD clade</taxon>
        <taxon>Panicoideae</taxon>
        <taxon>Panicodae</taxon>
        <taxon>Paniceae</taxon>
        <taxon>Cenchrinae</taxon>
        <taxon>Setaria</taxon>
    </lineage>
</organism>
<dbReference type="EnsemblPlants" id="KQL12791">
    <property type="protein sequence ID" value="KQL12791"/>
    <property type="gene ID" value="SETIT_025597mg"/>
</dbReference>
<sequence length="38" mass="4335">MITNLESLLVGHRHRHDARRTFPASILQIFSGYLAVVD</sequence>
<dbReference type="HOGENOM" id="CLU_3336450_0_0_1"/>
<reference evidence="1" key="2">
    <citation type="submission" date="2018-08" db="UniProtKB">
        <authorList>
            <consortium name="EnsemblPlants"/>
        </authorList>
    </citation>
    <scope>IDENTIFICATION</scope>
    <source>
        <strain evidence="1">Yugu1</strain>
    </source>
</reference>
<evidence type="ECO:0000313" key="2">
    <source>
        <dbReference type="Proteomes" id="UP000004995"/>
    </source>
</evidence>
<evidence type="ECO:0000313" key="1">
    <source>
        <dbReference type="EnsemblPlants" id="KQL12791"/>
    </source>
</evidence>
<reference evidence="2" key="1">
    <citation type="journal article" date="2012" name="Nat. Biotechnol.">
        <title>Reference genome sequence of the model plant Setaria.</title>
        <authorList>
            <person name="Bennetzen J.L."/>
            <person name="Schmutz J."/>
            <person name="Wang H."/>
            <person name="Percifield R."/>
            <person name="Hawkins J."/>
            <person name="Pontaroli A.C."/>
            <person name="Estep M."/>
            <person name="Feng L."/>
            <person name="Vaughn J.N."/>
            <person name="Grimwood J."/>
            <person name="Jenkins J."/>
            <person name="Barry K."/>
            <person name="Lindquist E."/>
            <person name="Hellsten U."/>
            <person name="Deshpande S."/>
            <person name="Wang X."/>
            <person name="Wu X."/>
            <person name="Mitros T."/>
            <person name="Triplett J."/>
            <person name="Yang X."/>
            <person name="Ye C.Y."/>
            <person name="Mauro-Herrera M."/>
            <person name="Wang L."/>
            <person name="Li P."/>
            <person name="Sharma M."/>
            <person name="Sharma R."/>
            <person name="Ronald P.C."/>
            <person name="Panaud O."/>
            <person name="Kellogg E.A."/>
            <person name="Brutnell T.P."/>
            <person name="Doust A.N."/>
            <person name="Tuskan G.A."/>
            <person name="Rokhsar D."/>
            <person name="Devos K.M."/>
        </authorList>
    </citation>
    <scope>NUCLEOTIDE SEQUENCE [LARGE SCALE GENOMIC DNA]</scope>
    <source>
        <strain evidence="2">cv. Yugu1</strain>
    </source>
</reference>
<dbReference type="Proteomes" id="UP000004995">
    <property type="component" value="Unassembled WGS sequence"/>
</dbReference>
<dbReference type="EMBL" id="AGNK02001400">
    <property type="status" value="NOT_ANNOTATED_CDS"/>
    <property type="molecule type" value="Genomic_DNA"/>
</dbReference>
<protein>
    <submittedName>
        <fullName evidence="1">Uncharacterized protein</fullName>
    </submittedName>
</protein>
<keyword evidence="2" id="KW-1185">Reference proteome</keyword>
<name>K3ZG95_SETIT</name>
<dbReference type="AlphaFoldDB" id="K3ZG95"/>
<accession>K3ZG95</accession>